<sequence>MELKYLIGHDQILKFINQINSMVIIIVCDQSVSLLMEIHQLLVIEITLSVYGMSKTSIVQIIDLKKFRFKIQDILFLTPLCNTSNILVYPDFNFVQI</sequence>
<dbReference type="EMBL" id="CAJJDM010000034">
    <property type="protein sequence ID" value="CAD8064177.1"/>
    <property type="molecule type" value="Genomic_DNA"/>
</dbReference>
<gene>
    <name evidence="1" type="ORF">PPRIM_AZ9-3.1.T0350336</name>
</gene>
<evidence type="ECO:0000313" key="2">
    <source>
        <dbReference type="Proteomes" id="UP000688137"/>
    </source>
</evidence>
<evidence type="ECO:0000313" key="1">
    <source>
        <dbReference type="EMBL" id="CAD8064177.1"/>
    </source>
</evidence>
<keyword evidence="2" id="KW-1185">Reference proteome</keyword>
<organism evidence="1 2">
    <name type="scientific">Paramecium primaurelia</name>
    <dbReference type="NCBI Taxonomy" id="5886"/>
    <lineage>
        <taxon>Eukaryota</taxon>
        <taxon>Sar</taxon>
        <taxon>Alveolata</taxon>
        <taxon>Ciliophora</taxon>
        <taxon>Intramacronucleata</taxon>
        <taxon>Oligohymenophorea</taxon>
        <taxon>Peniculida</taxon>
        <taxon>Parameciidae</taxon>
        <taxon>Paramecium</taxon>
    </lineage>
</organism>
<accession>A0A8S1L9I4</accession>
<dbReference type="AlphaFoldDB" id="A0A8S1L9I4"/>
<proteinExistence type="predicted"/>
<dbReference type="Proteomes" id="UP000688137">
    <property type="component" value="Unassembled WGS sequence"/>
</dbReference>
<protein>
    <submittedName>
        <fullName evidence="1">Uncharacterized protein</fullName>
    </submittedName>
</protein>
<name>A0A8S1L9I4_PARPR</name>
<reference evidence="1" key="1">
    <citation type="submission" date="2021-01" db="EMBL/GenBank/DDBJ databases">
        <authorList>
            <consortium name="Genoscope - CEA"/>
            <person name="William W."/>
        </authorList>
    </citation>
    <scope>NUCLEOTIDE SEQUENCE</scope>
</reference>
<comment type="caution">
    <text evidence="1">The sequence shown here is derived from an EMBL/GenBank/DDBJ whole genome shotgun (WGS) entry which is preliminary data.</text>
</comment>